<keyword evidence="3" id="KW-0378">Hydrolase</keyword>
<accession>A0A6M3K9F8</accession>
<sequence>MIIVDCQQGTPEWDACRLGIPTASNFGKILTATGKISDSRAEYMKELACEAVSGRSEENFMSYRMKEGKRLENESRQVYAMNHEDIDVYQVGFVYKDDRKMFGCSPDALCDPDGAFETKDGKFTIQYDRLMSGKMITSHIPQCQGVLCVCEREWIDFQSYCSGLPVLCIRNYRDEKYISRLAEELEKFCFELAALIRKLKEMQ</sequence>
<dbReference type="GO" id="GO:0004527">
    <property type="term" value="F:exonuclease activity"/>
    <property type="evidence" value="ECO:0007669"/>
    <property type="project" value="UniProtKB-KW"/>
</dbReference>
<evidence type="ECO:0000313" key="3">
    <source>
        <dbReference type="EMBL" id="QJA78341.1"/>
    </source>
</evidence>
<evidence type="ECO:0000313" key="2">
    <source>
        <dbReference type="EMBL" id="QJA55380.1"/>
    </source>
</evidence>
<reference evidence="3" key="1">
    <citation type="submission" date="2020-03" db="EMBL/GenBank/DDBJ databases">
        <title>The deep terrestrial virosphere.</title>
        <authorList>
            <person name="Holmfeldt K."/>
            <person name="Nilsson E."/>
            <person name="Simone D."/>
            <person name="Lopez-Fernandez M."/>
            <person name="Wu X."/>
            <person name="de Brujin I."/>
            <person name="Lundin D."/>
            <person name="Andersson A."/>
            <person name="Bertilsson S."/>
            <person name="Dopson M."/>
        </authorList>
    </citation>
    <scope>NUCLEOTIDE SEQUENCE</scope>
    <source>
        <strain evidence="3">MM415A01082</strain>
        <strain evidence="2">MM415B02054</strain>
    </source>
</reference>
<dbReference type="InterPro" id="IPR011335">
    <property type="entry name" value="Restrct_endonuc-II-like"/>
</dbReference>
<dbReference type="Gene3D" id="3.90.320.10">
    <property type="match status" value="1"/>
</dbReference>
<name>A0A6M3K9F8_9ZZZZ</name>
<proteinExistence type="predicted"/>
<feature type="domain" description="YqaJ viral recombinase" evidence="1">
    <location>
        <begin position="12"/>
        <end position="151"/>
    </location>
</feature>
<dbReference type="AlphaFoldDB" id="A0A6M3K9F8"/>
<gene>
    <name evidence="3" type="ORF">MM415A01082_0007</name>
    <name evidence="2" type="ORF">MM415B02054_0007</name>
</gene>
<dbReference type="InterPro" id="IPR011604">
    <property type="entry name" value="PDDEXK-like_dom_sf"/>
</dbReference>
<dbReference type="InterPro" id="IPR051703">
    <property type="entry name" value="NF-kappa-B_Signaling_Reg"/>
</dbReference>
<dbReference type="Pfam" id="PF09588">
    <property type="entry name" value="YqaJ"/>
    <property type="match status" value="1"/>
</dbReference>
<keyword evidence="3" id="KW-0540">Nuclease</keyword>
<keyword evidence="3" id="KW-0269">Exonuclease</keyword>
<evidence type="ECO:0000259" key="1">
    <source>
        <dbReference type="Pfam" id="PF09588"/>
    </source>
</evidence>
<protein>
    <submittedName>
        <fullName evidence="3">Putative exonuclease</fullName>
    </submittedName>
</protein>
<dbReference type="PANTHER" id="PTHR46609:SF6">
    <property type="entry name" value="EXONUCLEASE, PHAGE-TYPE_RECB, C-TERMINAL DOMAIN-CONTAINING PROTEIN-RELATED"/>
    <property type="match status" value="1"/>
</dbReference>
<organism evidence="3">
    <name type="scientific">viral metagenome</name>
    <dbReference type="NCBI Taxonomy" id="1070528"/>
    <lineage>
        <taxon>unclassified sequences</taxon>
        <taxon>metagenomes</taxon>
        <taxon>organismal metagenomes</taxon>
    </lineage>
</organism>
<dbReference type="EMBL" id="MT141155">
    <property type="protein sequence ID" value="QJA55380.1"/>
    <property type="molecule type" value="Genomic_DNA"/>
</dbReference>
<dbReference type="SUPFAM" id="SSF52980">
    <property type="entry name" value="Restriction endonuclease-like"/>
    <property type="match status" value="1"/>
</dbReference>
<dbReference type="InterPro" id="IPR019080">
    <property type="entry name" value="YqaJ_viral_recombinase"/>
</dbReference>
<dbReference type="PANTHER" id="PTHR46609">
    <property type="entry name" value="EXONUCLEASE, PHAGE-TYPE/RECB, C-TERMINAL DOMAIN-CONTAINING PROTEIN"/>
    <property type="match status" value="1"/>
</dbReference>
<dbReference type="EMBL" id="MT142332">
    <property type="protein sequence ID" value="QJA78341.1"/>
    <property type="molecule type" value="Genomic_DNA"/>
</dbReference>